<accession>A6DGW2</accession>
<keyword evidence="3" id="KW-1185">Reference proteome</keyword>
<dbReference type="PANTHER" id="PTHR14359">
    <property type="entry name" value="HOMO-OLIGOMERIC FLAVIN CONTAINING CYS DECARBOXYLASE FAMILY"/>
    <property type="match status" value="1"/>
</dbReference>
<dbReference type="SUPFAM" id="SSF52507">
    <property type="entry name" value="Homo-oligomeric flavin-containing Cys decarboxylases, HFCD"/>
    <property type="match status" value="1"/>
</dbReference>
<organism evidence="2 3">
    <name type="scientific">Lentisphaera araneosa HTCC2155</name>
    <dbReference type="NCBI Taxonomy" id="313628"/>
    <lineage>
        <taxon>Bacteria</taxon>
        <taxon>Pseudomonadati</taxon>
        <taxon>Lentisphaerota</taxon>
        <taxon>Lentisphaeria</taxon>
        <taxon>Lentisphaerales</taxon>
        <taxon>Lentisphaeraceae</taxon>
        <taxon>Lentisphaera</taxon>
    </lineage>
</organism>
<dbReference type="EC" id="6.3.2.5" evidence="2"/>
<dbReference type="STRING" id="313628.LNTAR_13552"/>
<dbReference type="EMBL" id="ABCK01000003">
    <property type="protein sequence ID" value="EDM28845.1"/>
    <property type="molecule type" value="Genomic_DNA"/>
</dbReference>
<evidence type="ECO:0000313" key="3">
    <source>
        <dbReference type="Proteomes" id="UP000004947"/>
    </source>
</evidence>
<dbReference type="Gene3D" id="3.40.50.1950">
    <property type="entry name" value="Flavin prenyltransferase-like"/>
    <property type="match status" value="1"/>
</dbReference>
<dbReference type="GO" id="GO:0004633">
    <property type="term" value="F:phosphopantothenoylcysteine decarboxylase activity"/>
    <property type="evidence" value="ECO:0007669"/>
    <property type="project" value="TreeGrafter"/>
</dbReference>
<evidence type="ECO:0000259" key="1">
    <source>
        <dbReference type="Pfam" id="PF02441"/>
    </source>
</evidence>
<evidence type="ECO:0000313" key="2">
    <source>
        <dbReference type="EMBL" id="EDM28845.1"/>
    </source>
</evidence>
<dbReference type="InterPro" id="IPR036551">
    <property type="entry name" value="Flavin_trans-like"/>
</dbReference>
<reference evidence="2 3" key="1">
    <citation type="journal article" date="2010" name="J. Bacteriol.">
        <title>Genome sequence of Lentisphaera araneosa HTCC2155T, the type species of the order Lentisphaerales in the phylum Lentisphaerae.</title>
        <authorList>
            <person name="Thrash J.C."/>
            <person name="Cho J.C."/>
            <person name="Vergin K.L."/>
            <person name="Morris R.M."/>
            <person name="Giovannoni S.J."/>
        </authorList>
    </citation>
    <scope>NUCLEOTIDE SEQUENCE [LARGE SCALE GENOMIC DNA]</scope>
    <source>
        <strain evidence="2 3">HTCC2155</strain>
    </source>
</reference>
<comment type="caution">
    <text evidence="2">The sequence shown here is derived from an EMBL/GenBank/DDBJ whole genome shotgun (WGS) entry which is preliminary data.</text>
</comment>
<keyword evidence="2" id="KW-0436">Ligase</keyword>
<dbReference type="AlphaFoldDB" id="A6DGW2"/>
<sequence>MSEWNFSPPAFSDLSDHAVKPSSQALSGKNIALFISGSIAAYRCPDLIRELRKNGASVTVFASESALNFVSETSLHWTSTHPVITSLSADAEHLESDYPYDLFLIAPASYNSINKMAQGIADNALSTAMACALGCLEFRKTPILIAPCMNGIMHNQILVDSMKSLADLGVKFIQPRQEDGKNKLPEIKTLVNDCIEVLKSE</sequence>
<dbReference type="PANTHER" id="PTHR14359:SF6">
    <property type="entry name" value="PHOSPHOPANTOTHENOYLCYSTEINE DECARBOXYLASE"/>
    <property type="match status" value="1"/>
</dbReference>
<dbReference type="GO" id="GO:0004632">
    <property type="term" value="F:phosphopantothenate--cysteine ligase activity"/>
    <property type="evidence" value="ECO:0007669"/>
    <property type="project" value="UniProtKB-EC"/>
</dbReference>
<protein>
    <submittedName>
        <fullName evidence="2">Bifunctional phosphopantothenoylcysteine decarboxylase/phosphopantothenate synthase</fullName>
        <ecNumber evidence="2">6.3.2.5</ecNumber>
    </submittedName>
</protein>
<dbReference type="GO" id="GO:0071513">
    <property type="term" value="C:phosphopantothenoylcysteine decarboxylase complex"/>
    <property type="evidence" value="ECO:0007669"/>
    <property type="project" value="TreeGrafter"/>
</dbReference>
<gene>
    <name evidence="2" type="ORF">LNTAR_13552</name>
</gene>
<dbReference type="eggNOG" id="COG0452">
    <property type="taxonomic scope" value="Bacteria"/>
</dbReference>
<dbReference type="RefSeq" id="WP_007277147.1">
    <property type="nucleotide sequence ID" value="NZ_ABCK01000003.1"/>
</dbReference>
<dbReference type="Pfam" id="PF02441">
    <property type="entry name" value="Flavoprotein"/>
    <property type="match status" value="1"/>
</dbReference>
<dbReference type="GO" id="GO:0015937">
    <property type="term" value="P:coenzyme A biosynthetic process"/>
    <property type="evidence" value="ECO:0007669"/>
    <property type="project" value="TreeGrafter"/>
</dbReference>
<dbReference type="InterPro" id="IPR003382">
    <property type="entry name" value="Flavoprotein"/>
</dbReference>
<dbReference type="GO" id="GO:0010181">
    <property type="term" value="F:FMN binding"/>
    <property type="evidence" value="ECO:0007669"/>
    <property type="project" value="TreeGrafter"/>
</dbReference>
<dbReference type="OrthoDB" id="9802554at2"/>
<feature type="domain" description="Flavoprotein" evidence="1">
    <location>
        <begin position="29"/>
        <end position="196"/>
    </location>
</feature>
<name>A6DGW2_9BACT</name>
<dbReference type="Proteomes" id="UP000004947">
    <property type="component" value="Unassembled WGS sequence"/>
</dbReference>
<proteinExistence type="predicted"/>